<protein>
    <recommendedName>
        <fullName evidence="7">Cytochrome b2, mitochondrial</fullName>
    </recommendedName>
</protein>
<evidence type="ECO:0000313" key="6">
    <source>
        <dbReference type="Proteomes" id="UP000028545"/>
    </source>
</evidence>
<dbReference type="Pfam" id="PF00173">
    <property type="entry name" value="Cyt-b5"/>
    <property type="match status" value="1"/>
</dbReference>
<dbReference type="RefSeq" id="XP_016640653.1">
    <property type="nucleotide sequence ID" value="XM_016789716.1"/>
</dbReference>
<dbReference type="PANTHER" id="PTHR10578">
    <property type="entry name" value="S -2-HYDROXY-ACID OXIDASE-RELATED"/>
    <property type="match status" value="1"/>
</dbReference>
<dbReference type="AlphaFoldDB" id="A0A084G0J2"/>
<evidence type="ECO:0000256" key="1">
    <source>
        <dbReference type="ARBA" id="ARBA00001917"/>
    </source>
</evidence>
<evidence type="ECO:0000259" key="3">
    <source>
        <dbReference type="PROSITE" id="PS50255"/>
    </source>
</evidence>
<feature type="domain" description="FMN hydroxy acid dehydrogenase" evidence="4">
    <location>
        <begin position="171"/>
        <end position="535"/>
    </location>
</feature>
<dbReference type="InterPro" id="IPR013785">
    <property type="entry name" value="Aldolase_TIM"/>
</dbReference>
<dbReference type="SMART" id="SM01117">
    <property type="entry name" value="Cyt-b5"/>
    <property type="match status" value="1"/>
</dbReference>
<organism evidence="5 6">
    <name type="scientific">Pseudallescheria apiosperma</name>
    <name type="common">Scedosporium apiospermum</name>
    <dbReference type="NCBI Taxonomy" id="563466"/>
    <lineage>
        <taxon>Eukaryota</taxon>
        <taxon>Fungi</taxon>
        <taxon>Dikarya</taxon>
        <taxon>Ascomycota</taxon>
        <taxon>Pezizomycotina</taxon>
        <taxon>Sordariomycetes</taxon>
        <taxon>Hypocreomycetidae</taxon>
        <taxon>Microascales</taxon>
        <taxon>Microascaceae</taxon>
        <taxon>Scedosporium</taxon>
    </lineage>
</organism>
<dbReference type="InterPro" id="IPR036400">
    <property type="entry name" value="Cyt_B5-like_heme/steroid_sf"/>
</dbReference>
<dbReference type="GeneID" id="27727037"/>
<dbReference type="InterPro" id="IPR000262">
    <property type="entry name" value="FMN-dep_DH"/>
</dbReference>
<gene>
    <name evidence="5" type="ORF">SAPIO_CDS7965</name>
</gene>
<dbReference type="Gene3D" id="3.20.20.70">
    <property type="entry name" value="Aldolase class I"/>
    <property type="match status" value="1"/>
</dbReference>
<evidence type="ECO:0000256" key="2">
    <source>
        <dbReference type="ARBA" id="ARBA00023002"/>
    </source>
</evidence>
<dbReference type="InterPro" id="IPR037396">
    <property type="entry name" value="FMN_HAD"/>
</dbReference>
<reference evidence="5 6" key="1">
    <citation type="journal article" date="2014" name="Genome Announc.">
        <title>Draft genome sequence of the pathogenic fungus Scedosporium apiospermum.</title>
        <authorList>
            <person name="Vandeputte P."/>
            <person name="Ghamrawi S."/>
            <person name="Rechenmann M."/>
            <person name="Iltis A."/>
            <person name="Giraud S."/>
            <person name="Fleury M."/>
            <person name="Thornton C."/>
            <person name="Delhaes L."/>
            <person name="Meyer W."/>
            <person name="Papon N."/>
            <person name="Bouchara J.P."/>
        </authorList>
    </citation>
    <scope>NUCLEOTIDE SEQUENCE [LARGE SCALE GENOMIC DNA]</scope>
    <source>
        <strain evidence="5 6">IHEM 14462</strain>
    </source>
</reference>
<dbReference type="InterPro" id="IPR001199">
    <property type="entry name" value="Cyt_B5-like_heme/steroid-bd"/>
</dbReference>
<dbReference type="PANTHER" id="PTHR10578:SF104">
    <property type="entry name" value="CYTOCHROME B2, MITOCHONDRIAL-RELATED"/>
    <property type="match status" value="1"/>
</dbReference>
<dbReference type="SUPFAM" id="SSF51395">
    <property type="entry name" value="FMN-linked oxidoreductases"/>
    <property type="match status" value="1"/>
</dbReference>
<comment type="cofactor">
    <cofactor evidence="1">
        <name>FMN</name>
        <dbReference type="ChEBI" id="CHEBI:58210"/>
    </cofactor>
</comment>
<dbReference type="HOGENOM" id="CLU_020639_1_1_1"/>
<name>A0A084G0J2_PSEDA</name>
<dbReference type="EMBL" id="JOWA01000114">
    <property type="protein sequence ID" value="KEZ40854.1"/>
    <property type="molecule type" value="Genomic_DNA"/>
</dbReference>
<dbReference type="KEGG" id="sapo:SAPIO_CDS7965"/>
<keyword evidence="6" id="KW-1185">Reference proteome</keyword>
<dbReference type="Pfam" id="PF01070">
    <property type="entry name" value="FMN_dh"/>
    <property type="match status" value="1"/>
</dbReference>
<dbReference type="OrthoDB" id="1925334at2759"/>
<feature type="domain" description="Cytochrome b5 heme-binding" evidence="3">
    <location>
        <begin position="2"/>
        <end position="129"/>
    </location>
</feature>
<evidence type="ECO:0008006" key="7">
    <source>
        <dbReference type="Google" id="ProtNLM"/>
    </source>
</evidence>
<evidence type="ECO:0000259" key="4">
    <source>
        <dbReference type="PROSITE" id="PS51349"/>
    </source>
</evidence>
<dbReference type="PROSITE" id="PS50255">
    <property type="entry name" value="CYTOCHROME_B5_2"/>
    <property type="match status" value="1"/>
</dbReference>
<sequence>MAKKVSPSELSRHNFPEDLWIVVDGTVYDMTDFAPRHPGGAEGASRINLSKTILNPAPLPPLSTSLFMISYDQTNTYHTNSYPVSWFDPGVIVIYRYAGHDASAEYNEVHSPSLIKKSLETKYHIGNLATPLVTGEELREAPPTTPSPHSFSNASPPITVSTGHSSMPGRPALDAIINLDDFEQVASRTLWAKAWAFISGAANDNITRDANRTFLQRIWLRPAVMRGVGSVTTRTRLFGCSISAPIYIAPTGAARTAGSEGELALARAAAATGIVQCFSTPSSYPHDEILEVTPKHAFFQLYVDKEREKSVEAVRRVLASGKVKAIFVTADLPVMSKREADERVKASEADRAKAFRTSSSVGIQRDKKGAGLARQLSSFIDPTLSWEDISWLRSIAGNVPIVIKGVQRAADAEIALRIGCNGIVVSNHGGRAADTAPPAILTLLELHKVCPQVFGAMEVLVDGGFRRGSDVVKAICLGASAVGIGRPFLYALGYGQEGVEHAIEILKDEIETATALCGMTDLMRDASPEYVNTTDLDHLVPSRDHLYVRKADNTVKSRL</sequence>
<dbReference type="PROSITE" id="PS51349">
    <property type="entry name" value="FMN_HYDROXY_ACID_DH_2"/>
    <property type="match status" value="1"/>
</dbReference>
<comment type="caution">
    <text evidence="5">The sequence shown here is derived from an EMBL/GenBank/DDBJ whole genome shotgun (WGS) entry which is preliminary data.</text>
</comment>
<keyword evidence="2" id="KW-0560">Oxidoreductase</keyword>
<dbReference type="SUPFAM" id="SSF55856">
    <property type="entry name" value="Cytochrome b5-like heme/steroid binding domain"/>
    <property type="match status" value="2"/>
</dbReference>
<dbReference type="Gene3D" id="3.10.120.10">
    <property type="entry name" value="Cytochrome b5-like heme/steroid binding domain"/>
    <property type="match status" value="1"/>
</dbReference>
<dbReference type="Proteomes" id="UP000028545">
    <property type="component" value="Unassembled WGS sequence"/>
</dbReference>
<accession>A0A084G0J2</accession>
<evidence type="ECO:0000313" key="5">
    <source>
        <dbReference type="EMBL" id="KEZ40854.1"/>
    </source>
</evidence>
<dbReference type="VEuPathDB" id="FungiDB:SAPIO_CDS7965"/>
<proteinExistence type="predicted"/>
<dbReference type="OMA" id="STITEDW"/>
<dbReference type="GO" id="GO:0016491">
    <property type="term" value="F:oxidoreductase activity"/>
    <property type="evidence" value="ECO:0007669"/>
    <property type="project" value="UniProtKB-KW"/>
</dbReference>